<sequence>MTKFAARALPSCVPIGRTELFEEVTGRHTVEELENVWIVPGHVFVTLSQGTKLLTFDCKPVTYQHNIDSSTLDFPVLQPPVIDILMVPSMPNVAFVVQENGHVHCWQFSDTFQWSSLREFDLCGPQGSESRKVLSVCLHPKLNSFFWCEQRSSEGSTQHAVCQRQLPDDIEQMKRKGVKKMHTILEQCLASEVVALGDGLLIVPWHNPEHTRVCVFWKPSVLDMASVTTIIGTAARELHDTRSPVDFPSVLMNCLPDLAQMSASDGDHGVKKDVATGNAVLLHSDGTVQIFHFSVGEERKPVRTEIVKISLEEPLPHRKGSGDVWCIHRSVLALTTVSTAVRLYSLPSGQLLREVEVDGGHIIRGLARVHSPIVTVALITDAGVSVVPGGKVHRTPKSQNGLPQEKQFQTDALQVALLSQEREENPCRDVSEQLATLHSKWRDLQAHQPRSQLSDTVDTYLAEFWRLEEMANNLGKSQPVPSPPALDMRAMMHDAIARGHGMVSEAGAAELLWLSKIYPAELLEALLGDLDIEKEHLSGEDQVQWQAKLGLGSGEGRTSAGPANAMTFELVCRLLYQERPQSLVAFVRNAQHVSEQAVGVSAFVRRKHTLQYYVRAIECLPEPSLSKNPQQAATAKAQIILLGEMEHGHELALRFLLQHGHWSEAIHLLQTLSSDSDHRTPLFFLLLQHLVQNQVLADYASEVFALLPSWKSFLAVVKVMNDNPDVQYSQMTASAPALFFSAPPDIPLSALRPHLVSLLNQGNSPPDPPSGQ</sequence>
<accession>A0ABD0KTT7</accession>
<dbReference type="PANTHER" id="PTHR14696">
    <property type="entry name" value="HERMANSKY-PUDLAK SYNDROME 6 PROTEIN"/>
    <property type="match status" value="1"/>
</dbReference>
<feature type="domain" description="BLOC-2 complex member HPS6 C-terminal" evidence="2">
    <location>
        <begin position="545"/>
        <end position="723"/>
    </location>
</feature>
<dbReference type="InterPro" id="IPR036322">
    <property type="entry name" value="WD40_repeat_dom_sf"/>
</dbReference>
<dbReference type="Pfam" id="PF20468">
    <property type="entry name" value="HPS6_C"/>
    <property type="match status" value="1"/>
</dbReference>
<keyword evidence="4" id="KW-1185">Reference proteome</keyword>
<evidence type="ECO:0000259" key="1">
    <source>
        <dbReference type="Pfam" id="PF15702"/>
    </source>
</evidence>
<reference evidence="3 4" key="1">
    <citation type="journal article" date="2023" name="Sci. Data">
        <title>Genome assembly of the Korean intertidal mud-creeper Batillaria attramentaria.</title>
        <authorList>
            <person name="Patra A.K."/>
            <person name="Ho P.T."/>
            <person name="Jun S."/>
            <person name="Lee S.J."/>
            <person name="Kim Y."/>
            <person name="Won Y.J."/>
        </authorList>
    </citation>
    <scope>NUCLEOTIDE SEQUENCE [LARGE SCALE GENOMIC DNA]</scope>
    <source>
        <strain evidence="3">Wonlab-2016</strain>
    </source>
</reference>
<proteinExistence type="predicted"/>
<dbReference type="EMBL" id="JACVVK020000127">
    <property type="protein sequence ID" value="KAK7490423.1"/>
    <property type="molecule type" value="Genomic_DNA"/>
</dbReference>
<name>A0ABD0KTT7_9CAEN</name>
<protein>
    <submittedName>
        <fullName evidence="3">Uncharacterized protein</fullName>
    </submittedName>
</protein>
<dbReference type="AlphaFoldDB" id="A0ABD0KTT7"/>
<comment type="caution">
    <text evidence="3">The sequence shown here is derived from an EMBL/GenBank/DDBJ whole genome shotgun (WGS) entry which is preliminary data.</text>
</comment>
<feature type="domain" description="BLOC-2 complex member HPS6 N-terminal" evidence="1">
    <location>
        <begin position="42"/>
        <end position="300"/>
    </location>
</feature>
<gene>
    <name evidence="3" type="ORF">BaRGS_00018402</name>
</gene>
<dbReference type="SUPFAM" id="SSF50978">
    <property type="entry name" value="WD40 repeat-like"/>
    <property type="match status" value="1"/>
</dbReference>
<evidence type="ECO:0000313" key="3">
    <source>
        <dbReference type="EMBL" id="KAK7490423.1"/>
    </source>
</evidence>
<organism evidence="3 4">
    <name type="scientific">Batillaria attramentaria</name>
    <dbReference type="NCBI Taxonomy" id="370345"/>
    <lineage>
        <taxon>Eukaryota</taxon>
        <taxon>Metazoa</taxon>
        <taxon>Spiralia</taxon>
        <taxon>Lophotrochozoa</taxon>
        <taxon>Mollusca</taxon>
        <taxon>Gastropoda</taxon>
        <taxon>Caenogastropoda</taxon>
        <taxon>Sorbeoconcha</taxon>
        <taxon>Cerithioidea</taxon>
        <taxon>Batillariidae</taxon>
        <taxon>Batillaria</taxon>
    </lineage>
</organism>
<dbReference type="PANTHER" id="PTHR14696:SF2">
    <property type="entry name" value="BLOC-2 COMPLEX MEMBER HPS6"/>
    <property type="match status" value="1"/>
</dbReference>
<dbReference type="Proteomes" id="UP001519460">
    <property type="component" value="Unassembled WGS sequence"/>
</dbReference>
<dbReference type="InterPro" id="IPR046822">
    <property type="entry name" value="HPS6_C"/>
</dbReference>
<evidence type="ECO:0000259" key="2">
    <source>
        <dbReference type="Pfam" id="PF20468"/>
    </source>
</evidence>
<dbReference type="InterPro" id="IPR017218">
    <property type="entry name" value="BLOC-2_complex_Hps6_subunit"/>
</dbReference>
<dbReference type="InterPro" id="IPR046823">
    <property type="entry name" value="HPS6_N"/>
</dbReference>
<dbReference type="Pfam" id="PF15702">
    <property type="entry name" value="HPS6"/>
    <property type="match status" value="1"/>
</dbReference>
<evidence type="ECO:0000313" key="4">
    <source>
        <dbReference type="Proteomes" id="UP001519460"/>
    </source>
</evidence>